<gene>
    <name evidence="1" type="ORF">LAESUDRAFT_729235</name>
</gene>
<dbReference type="GeneID" id="63826631"/>
<accession>A0A165CU00</accession>
<evidence type="ECO:0008006" key="3">
    <source>
        <dbReference type="Google" id="ProtNLM"/>
    </source>
</evidence>
<dbReference type="EMBL" id="KV427644">
    <property type="protein sequence ID" value="KZT03430.1"/>
    <property type="molecule type" value="Genomic_DNA"/>
</dbReference>
<dbReference type="InParanoid" id="A0A165CU00"/>
<keyword evidence="2" id="KW-1185">Reference proteome</keyword>
<dbReference type="STRING" id="1314785.A0A165CU00"/>
<protein>
    <recommendedName>
        <fullName evidence="3">Fungal-type protein kinase domain-containing protein</fullName>
    </recommendedName>
</protein>
<evidence type="ECO:0000313" key="1">
    <source>
        <dbReference type="EMBL" id="KZT03430.1"/>
    </source>
</evidence>
<dbReference type="Proteomes" id="UP000076871">
    <property type="component" value="Unassembled WGS sequence"/>
</dbReference>
<evidence type="ECO:0000313" key="2">
    <source>
        <dbReference type="Proteomes" id="UP000076871"/>
    </source>
</evidence>
<name>A0A165CU00_9APHY</name>
<sequence>MATARITPWPKIIMHSFSVAGASSTTSKKLFNGSWNRLLNVIFPPWSTFEIVPQFPAVTACEAVDFAVLFVVYMQATPVFVVEVKPLADFPLASKREEADNRLRRQFLYLATDLKIPVLHGISVFGTRMAFYKYDRDSKHMEPERIVADPTRLTDTAPKLWWNYDILEQEGADKLNAVRMDVKEMCSQFET</sequence>
<reference evidence="1 2" key="1">
    <citation type="journal article" date="2016" name="Mol. Biol. Evol.">
        <title>Comparative Genomics of Early-Diverging Mushroom-Forming Fungi Provides Insights into the Origins of Lignocellulose Decay Capabilities.</title>
        <authorList>
            <person name="Nagy L.G."/>
            <person name="Riley R."/>
            <person name="Tritt A."/>
            <person name="Adam C."/>
            <person name="Daum C."/>
            <person name="Floudas D."/>
            <person name="Sun H."/>
            <person name="Yadav J.S."/>
            <person name="Pangilinan J."/>
            <person name="Larsson K.H."/>
            <person name="Matsuura K."/>
            <person name="Barry K."/>
            <person name="Labutti K."/>
            <person name="Kuo R."/>
            <person name="Ohm R.A."/>
            <person name="Bhattacharya S.S."/>
            <person name="Shirouzu T."/>
            <person name="Yoshinaga Y."/>
            <person name="Martin F.M."/>
            <person name="Grigoriev I.V."/>
            <person name="Hibbett D.S."/>
        </authorList>
    </citation>
    <scope>NUCLEOTIDE SEQUENCE [LARGE SCALE GENOMIC DNA]</scope>
    <source>
        <strain evidence="1 2">93-53</strain>
    </source>
</reference>
<dbReference type="OrthoDB" id="3218552at2759"/>
<organism evidence="1 2">
    <name type="scientific">Laetiporus sulphureus 93-53</name>
    <dbReference type="NCBI Taxonomy" id="1314785"/>
    <lineage>
        <taxon>Eukaryota</taxon>
        <taxon>Fungi</taxon>
        <taxon>Dikarya</taxon>
        <taxon>Basidiomycota</taxon>
        <taxon>Agaricomycotina</taxon>
        <taxon>Agaricomycetes</taxon>
        <taxon>Polyporales</taxon>
        <taxon>Laetiporus</taxon>
    </lineage>
</organism>
<dbReference type="AlphaFoldDB" id="A0A165CU00"/>
<dbReference type="RefSeq" id="XP_040761170.1">
    <property type="nucleotide sequence ID" value="XM_040909602.1"/>
</dbReference>
<proteinExistence type="predicted"/>